<proteinExistence type="predicted"/>
<keyword evidence="2" id="KW-1185">Reference proteome</keyword>
<dbReference type="Pfam" id="PF01042">
    <property type="entry name" value="Ribonuc_L-PSP"/>
    <property type="match status" value="3"/>
</dbReference>
<dbReference type="EMBL" id="JBAKFJ010000001">
    <property type="protein sequence ID" value="MEX0386128.1"/>
    <property type="molecule type" value="Genomic_DNA"/>
</dbReference>
<dbReference type="InterPro" id="IPR035959">
    <property type="entry name" value="RutC-like_sf"/>
</dbReference>
<keyword evidence="1" id="KW-0378">Hydrolase</keyword>
<comment type="caution">
    <text evidence="1">The sequence shown here is derived from an EMBL/GenBank/DDBJ whole genome shotgun (WGS) entry which is preliminary data.</text>
</comment>
<name>A0ABV3S7M9_9GAMM</name>
<accession>A0ABV3S7M9</accession>
<dbReference type="InterPro" id="IPR006175">
    <property type="entry name" value="YjgF/YER057c/UK114"/>
</dbReference>
<sequence length="401" mass="44213">MNEPLRTPESLGAWPSEKTFSAAMRCGELLLVGSQVSLATDGSVLHADDPGAQLAIVLRRVEAVLQSGQADVSDLVRLLIYYVPAEGFDDDAIRRRIARWLDEPHRPVITLVPVPWMAEPGLAVSIEGVAMPSMSRVRGVGAATGEFPQAIRCGRFIHVGAQMAMGTDGEVLHPGDIVRQSEITMENLRQVLDAHGASLDDAVKFNIYYVGEGTYEDWEVAARVRARYFREPGPVATGIPVPALEKPGLLIKMEMWAMLGEDGSRLPREYSWPENHWDWAIHLPYKHGLLCDDMFFVGGQIATDDQGTVLEPGDTEAQTDIALRYIDRVLEHLPGAERRHIAKTTTFYKGGSSAMEHARNLKPREAWFEPAAPVTSEVALPALAYEDMMIEVEVLGRISHG</sequence>
<gene>
    <name evidence="1" type="ORF">V6X64_03830</name>
</gene>
<dbReference type="Gene3D" id="3.30.1330.40">
    <property type="entry name" value="RutC-like"/>
    <property type="match status" value="3"/>
</dbReference>
<dbReference type="CDD" id="cd00448">
    <property type="entry name" value="YjgF_YER057c_UK114_family"/>
    <property type="match status" value="1"/>
</dbReference>
<evidence type="ECO:0000313" key="2">
    <source>
        <dbReference type="Proteomes" id="UP001556653"/>
    </source>
</evidence>
<dbReference type="SUPFAM" id="SSF55298">
    <property type="entry name" value="YjgF-like"/>
    <property type="match status" value="3"/>
</dbReference>
<dbReference type="Proteomes" id="UP001556653">
    <property type="component" value="Unassembled WGS sequence"/>
</dbReference>
<dbReference type="GO" id="GO:0016787">
    <property type="term" value="F:hydrolase activity"/>
    <property type="evidence" value="ECO:0007669"/>
    <property type="project" value="UniProtKB-KW"/>
</dbReference>
<protein>
    <submittedName>
        <fullName evidence="1">Rid family hydrolase</fullName>
    </submittedName>
</protein>
<dbReference type="RefSeq" id="WP_367966606.1">
    <property type="nucleotide sequence ID" value="NZ_JBAKFJ010000001.1"/>
</dbReference>
<evidence type="ECO:0000313" key="1">
    <source>
        <dbReference type="EMBL" id="MEX0386128.1"/>
    </source>
</evidence>
<organism evidence="1 2">
    <name type="scientific">Spiribacter onubensis</name>
    <dbReference type="NCBI Taxonomy" id="3122420"/>
    <lineage>
        <taxon>Bacteria</taxon>
        <taxon>Pseudomonadati</taxon>
        <taxon>Pseudomonadota</taxon>
        <taxon>Gammaproteobacteria</taxon>
        <taxon>Chromatiales</taxon>
        <taxon>Ectothiorhodospiraceae</taxon>
        <taxon>Spiribacter</taxon>
    </lineage>
</organism>
<reference evidence="1 2" key="1">
    <citation type="submission" date="2024-02" db="EMBL/GenBank/DDBJ databases">
        <title>New especies of Spiribacter isolated from saline water.</title>
        <authorList>
            <person name="Leon M.J."/>
            <person name="De La Haba R."/>
            <person name="Sanchez-Porro C."/>
            <person name="Ventosa A."/>
        </authorList>
    </citation>
    <scope>NUCLEOTIDE SEQUENCE [LARGE SCALE GENOMIC DNA]</scope>
    <source>
        <strain evidence="2">ag22IC4-227</strain>
    </source>
</reference>
<dbReference type="PANTHER" id="PTHR43857">
    <property type="entry name" value="BLR7761 PROTEIN"/>
    <property type="match status" value="1"/>
</dbReference>
<dbReference type="PANTHER" id="PTHR43857:SF1">
    <property type="entry name" value="YJGH FAMILY PROTEIN"/>
    <property type="match status" value="1"/>
</dbReference>